<organism evidence="2 3">
    <name type="scientific">Limosilactobacillus vaginalis DSM 5837 = ATCC 49540</name>
    <dbReference type="NCBI Taxonomy" id="1423814"/>
    <lineage>
        <taxon>Bacteria</taxon>
        <taxon>Bacillati</taxon>
        <taxon>Bacillota</taxon>
        <taxon>Bacilli</taxon>
        <taxon>Lactobacillales</taxon>
        <taxon>Lactobacillaceae</taxon>
        <taxon>Limosilactobacillus</taxon>
    </lineage>
</organism>
<dbReference type="Proteomes" id="UP000004483">
    <property type="component" value="Unassembled WGS sequence"/>
</dbReference>
<sequence>MGKGDISVDYRLAKGVDLHVIPTKQFKMTHILIDFATPQTTTNATARNLLANLLETSTHLYPTQTALARQMAKLYGAFVSLGVGRVGRLHTVRLRSSFINNYLAQNNLFAQVTELINQVLFHPLIDDGEFDSPTFRLQVNNLASSIKALYDDKQFYANQQLLKLYYAPDSVMRTPSFGKITDLDYCTPASLVQTYEKMINQDKVDIFVLGNVDPENVHSAICQLPFADRNSQLPETPFYFQQAHEDVINQEEQQHVSQAKLDLGYHLPIYYRDPLYPAALVFNGLFGGTPYSKLFTNVRERAGLAYYASSRLAPFSGLVNVQTGIQPTDYQTALTMIQEQVTELQTGNFTEDLMREVQDALINQHYAGFDLANNILEHHLVNQLLSLGEQTDFANQINQVTKNDVMKVASMIKLQASYLLSGEK</sequence>
<dbReference type="EC" id="3.4.24.-" evidence="2"/>
<dbReference type="STRING" id="1423814.HMPREF0549_0861"/>
<comment type="caution">
    <text evidence="2">The sequence shown here is derived from an EMBL/GenBank/DDBJ whole genome shotgun (WGS) entry which is preliminary data.</text>
</comment>
<evidence type="ECO:0000259" key="1">
    <source>
        <dbReference type="Pfam" id="PF05193"/>
    </source>
</evidence>
<dbReference type="EMBL" id="ACGV01000119">
    <property type="protein sequence ID" value="EEJ40763.1"/>
    <property type="molecule type" value="Genomic_DNA"/>
</dbReference>
<accession>C2ETS5</accession>
<dbReference type="HOGENOM" id="CLU_052943_1_0_9"/>
<feature type="domain" description="Peptidase M16 C-terminal" evidence="1">
    <location>
        <begin position="187"/>
        <end position="361"/>
    </location>
</feature>
<evidence type="ECO:0000313" key="2">
    <source>
        <dbReference type="EMBL" id="EEJ40763.1"/>
    </source>
</evidence>
<dbReference type="InterPro" id="IPR011249">
    <property type="entry name" value="Metalloenz_LuxS/M16"/>
</dbReference>
<keyword evidence="2" id="KW-0378">Hydrolase</keyword>
<reference evidence="2 3" key="1">
    <citation type="submission" date="2009-01" db="EMBL/GenBank/DDBJ databases">
        <authorList>
            <person name="Qin X."/>
            <person name="Bachman B."/>
            <person name="Battles P."/>
            <person name="Bell A."/>
            <person name="Bess C."/>
            <person name="Bickham C."/>
            <person name="Chaboub L."/>
            <person name="Chen D."/>
            <person name="Coyle M."/>
            <person name="Deiros D.R."/>
            <person name="Dinh H."/>
            <person name="Forbes L."/>
            <person name="Fowler G."/>
            <person name="Francisco L."/>
            <person name="Fu Q."/>
            <person name="Gubbala S."/>
            <person name="Hale W."/>
            <person name="Han Y."/>
            <person name="Hemphill L."/>
            <person name="Highlander S.K."/>
            <person name="Hirani K."/>
            <person name="Hogues M."/>
            <person name="Jackson L."/>
            <person name="Jakkamsetti A."/>
            <person name="Javaid M."/>
            <person name="Jiang H."/>
            <person name="Korchina V."/>
            <person name="Kovar C."/>
            <person name="Lara F."/>
            <person name="Lee S."/>
            <person name="Mata R."/>
            <person name="Mathew T."/>
            <person name="Moen C."/>
            <person name="Morales K."/>
            <person name="Munidasa M."/>
            <person name="Nazareth L."/>
            <person name="Ngo R."/>
            <person name="Nguyen L."/>
            <person name="Okwuonu G."/>
            <person name="Ongeri F."/>
            <person name="Patil S."/>
            <person name="Petrosino J."/>
            <person name="Pham C."/>
            <person name="Pham P."/>
            <person name="Pu L.-L."/>
            <person name="Puazo M."/>
            <person name="Raj R."/>
            <person name="Reid J."/>
            <person name="Rouhana J."/>
            <person name="Saada N."/>
            <person name="Shang Y."/>
            <person name="Simmons D."/>
            <person name="Thornton R."/>
            <person name="Warren J."/>
            <person name="Weissenberger G."/>
            <person name="Zhang J."/>
            <person name="Zhang L."/>
            <person name="Zhou C."/>
            <person name="Zhu D."/>
            <person name="Muzny D."/>
            <person name="Worley K."/>
            <person name="Gibbs R."/>
        </authorList>
    </citation>
    <scope>NUCLEOTIDE SEQUENCE [LARGE SCALE GENOMIC DNA]</scope>
    <source>
        <strain evidence="2 3">ATCC 49540</strain>
    </source>
</reference>
<dbReference type="Pfam" id="PF05193">
    <property type="entry name" value="Peptidase_M16_C"/>
    <property type="match status" value="1"/>
</dbReference>
<dbReference type="AlphaFoldDB" id="C2ETS5"/>
<dbReference type="Gene3D" id="3.30.830.10">
    <property type="entry name" value="Metalloenzyme, LuxS/M16 peptidase-like"/>
    <property type="match status" value="2"/>
</dbReference>
<dbReference type="eggNOG" id="COG0612">
    <property type="taxonomic scope" value="Bacteria"/>
</dbReference>
<proteinExistence type="predicted"/>
<dbReference type="GO" id="GO:0016787">
    <property type="term" value="F:hydrolase activity"/>
    <property type="evidence" value="ECO:0007669"/>
    <property type="project" value="UniProtKB-KW"/>
</dbReference>
<dbReference type="InterPro" id="IPR050361">
    <property type="entry name" value="MPP/UQCRC_Complex"/>
</dbReference>
<dbReference type="InterPro" id="IPR007863">
    <property type="entry name" value="Peptidase_M16_C"/>
</dbReference>
<dbReference type="SUPFAM" id="SSF63411">
    <property type="entry name" value="LuxS/MPP-like metallohydrolase"/>
    <property type="match status" value="2"/>
</dbReference>
<dbReference type="NCBIfam" id="NF047422">
    <property type="entry name" value="YfmF_fam"/>
    <property type="match status" value="1"/>
</dbReference>
<protein>
    <submittedName>
        <fullName evidence="2">Peptidase M16 inactive domain protein</fullName>
        <ecNumber evidence="2">3.4.24.-</ecNumber>
    </submittedName>
</protein>
<evidence type="ECO:0000313" key="3">
    <source>
        <dbReference type="Proteomes" id="UP000004483"/>
    </source>
</evidence>
<dbReference type="PANTHER" id="PTHR11851">
    <property type="entry name" value="METALLOPROTEASE"/>
    <property type="match status" value="1"/>
</dbReference>
<dbReference type="PANTHER" id="PTHR11851:SF186">
    <property type="entry name" value="INACTIVE METALLOPROTEASE YMFF-RELATED"/>
    <property type="match status" value="1"/>
</dbReference>
<name>C2ETS5_9LACO</name>
<dbReference type="GO" id="GO:0046872">
    <property type="term" value="F:metal ion binding"/>
    <property type="evidence" value="ECO:0007669"/>
    <property type="project" value="InterPro"/>
</dbReference>
<gene>
    <name evidence="2" type="ORF">HMPREF0549_0861</name>
</gene>